<proteinExistence type="predicted"/>
<comment type="caution">
    <text evidence="1">The sequence shown here is derived from an EMBL/GenBank/DDBJ whole genome shotgun (WGS) entry which is preliminary data.</text>
</comment>
<reference evidence="1" key="1">
    <citation type="journal article" date="2015" name="Proc. Natl. Acad. Sci. U.S.A.">
        <title>Networks of energetic and metabolic interactions define dynamics in microbial communities.</title>
        <authorList>
            <person name="Embree M."/>
            <person name="Liu J.K."/>
            <person name="Al-Bassam M.M."/>
            <person name="Zengler K."/>
        </authorList>
    </citation>
    <scope>NUCLEOTIDE SEQUENCE</scope>
</reference>
<dbReference type="EMBL" id="LNQE01001846">
    <property type="protein sequence ID" value="KUG04513.1"/>
    <property type="molecule type" value="Genomic_DNA"/>
</dbReference>
<organism evidence="1">
    <name type="scientific">hydrocarbon metagenome</name>
    <dbReference type="NCBI Taxonomy" id="938273"/>
    <lineage>
        <taxon>unclassified sequences</taxon>
        <taxon>metagenomes</taxon>
        <taxon>ecological metagenomes</taxon>
    </lineage>
</organism>
<dbReference type="AlphaFoldDB" id="A0A0W8E801"/>
<name>A0A0W8E801_9ZZZZ</name>
<gene>
    <name evidence="1" type="ORF">ASZ90_018104</name>
</gene>
<evidence type="ECO:0000313" key="1">
    <source>
        <dbReference type="EMBL" id="KUG04513.1"/>
    </source>
</evidence>
<accession>A0A0W8E801</accession>
<protein>
    <submittedName>
        <fullName evidence="1">Uncharacterized protein</fullName>
    </submittedName>
</protein>
<sequence>MKREITLGNFIFCLLNEMPVMGNDCQGCEFIIQEEGIYFCTHSEEDDED</sequence>